<keyword evidence="8" id="KW-0540">Nuclease</keyword>
<dbReference type="Gene3D" id="3.40.50.1010">
    <property type="entry name" value="5'-nuclease"/>
    <property type="match status" value="1"/>
</dbReference>
<dbReference type="InterPro" id="IPR002298">
    <property type="entry name" value="DNA_polymerase_A"/>
</dbReference>
<dbReference type="SUPFAM" id="SSF88723">
    <property type="entry name" value="PIN domain-like"/>
    <property type="match status" value="1"/>
</dbReference>
<dbReference type="SMART" id="SM00279">
    <property type="entry name" value="HhH2"/>
    <property type="match status" value="1"/>
</dbReference>
<dbReference type="InterPro" id="IPR029060">
    <property type="entry name" value="PIN-like_dom_sf"/>
</dbReference>
<evidence type="ECO:0000259" key="18">
    <source>
        <dbReference type="SMART" id="SM00474"/>
    </source>
</evidence>
<dbReference type="CDD" id="cd09898">
    <property type="entry name" value="H3TH_53EXO"/>
    <property type="match status" value="1"/>
</dbReference>
<evidence type="ECO:0000256" key="4">
    <source>
        <dbReference type="ARBA" id="ARBA00020311"/>
    </source>
</evidence>
<dbReference type="InterPro" id="IPR043502">
    <property type="entry name" value="DNA/RNA_pol_sf"/>
</dbReference>
<feature type="domain" description="DNA-directed DNA polymerase family A palm" evidence="20">
    <location>
        <begin position="685"/>
        <end position="891"/>
    </location>
</feature>
<keyword evidence="6 17" id="KW-0548">Nucleotidyltransferase</keyword>
<keyword evidence="5 17" id="KW-0808">Transferase</keyword>
<dbReference type="Gene3D" id="1.10.150.20">
    <property type="entry name" value="5' to 3' exonuclease, C-terminal subdomain"/>
    <property type="match status" value="2"/>
</dbReference>
<comment type="subunit">
    <text evidence="2">Single-chain monomer with multiple functions.</text>
</comment>
<evidence type="ECO:0000256" key="15">
    <source>
        <dbReference type="ARBA" id="ARBA00049244"/>
    </source>
</evidence>
<dbReference type="InterPro" id="IPR002562">
    <property type="entry name" value="3'-5'_exonuclease_dom"/>
</dbReference>
<keyword evidence="7 17" id="KW-0235">DNA replication</keyword>
<dbReference type="SMART" id="SM00482">
    <property type="entry name" value="POLAc"/>
    <property type="match status" value="1"/>
</dbReference>
<dbReference type="GO" id="GO:0003887">
    <property type="term" value="F:DNA-directed DNA polymerase activity"/>
    <property type="evidence" value="ECO:0007669"/>
    <property type="project" value="UniProtKB-UniRule"/>
</dbReference>
<dbReference type="EMBL" id="AKGD01000001">
    <property type="protein sequence ID" value="EIT71696.1"/>
    <property type="molecule type" value="Genomic_DNA"/>
</dbReference>
<evidence type="ECO:0000256" key="5">
    <source>
        <dbReference type="ARBA" id="ARBA00022679"/>
    </source>
</evidence>
<dbReference type="InterPro" id="IPR036279">
    <property type="entry name" value="5-3_exonuclease_C_sf"/>
</dbReference>
<dbReference type="InterPro" id="IPR012337">
    <property type="entry name" value="RNaseH-like_sf"/>
</dbReference>
<dbReference type="InterPro" id="IPR018320">
    <property type="entry name" value="DNA_polymerase_1"/>
</dbReference>
<organism evidence="21 22">
    <name type="scientific">Hydrocarboniphaga effusa AP103</name>
    <dbReference type="NCBI Taxonomy" id="1172194"/>
    <lineage>
        <taxon>Bacteria</taxon>
        <taxon>Pseudomonadati</taxon>
        <taxon>Pseudomonadota</taxon>
        <taxon>Gammaproteobacteria</taxon>
        <taxon>Nevskiales</taxon>
        <taxon>Nevskiaceae</taxon>
        <taxon>Hydrocarboniphaga</taxon>
    </lineage>
</organism>
<keyword evidence="22" id="KW-1185">Reference proteome</keyword>
<dbReference type="Pfam" id="PF01367">
    <property type="entry name" value="5_3_exonuc"/>
    <property type="match status" value="1"/>
</dbReference>
<dbReference type="EC" id="2.7.7.7" evidence="3 16"/>
<dbReference type="STRING" id="1172194.WQQ_18330"/>
<dbReference type="PANTHER" id="PTHR10133">
    <property type="entry name" value="DNA POLYMERASE I"/>
    <property type="match status" value="1"/>
</dbReference>
<dbReference type="FunFam" id="3.40.50.1010:FF:000001">
    <property type="entry name" value="DNA polymerase I"/>
    <property type="match status" value="1"/>
</dbReference>
<dbReference type="GO" id="GO:0003677">
    <property type="term" value="F:DNA binding"/>
    <property type="evidence" value="ECO:0007669"/>
    <property type="project" value="UniProtKB-UniRule"/>
</dbReference>
<dbReference type="InterPro" id="IPR002421">
    <property type="entry name" value="5-3_exonuclease"/>
</dbReference>
<feature type="domain" description="5'-3' exonuclease" evidence="19">
    <location>
        <begin position="8"/>
        <end position="262"/>
    </location>
</feature>
<dbReference type="CDD" id="cd09859">
    <property type="entry name" value="PIN_53EXO"/>
    <property type="match status" value="1"/>
</dbReference>
<dbReference type="SUPFAM" id="SSF53098">
    <property type="entry name" value="Ribonuclease H-like"/>
    <property type="match status" value="1"/>
</dbReference>
<dbReference type="Gene3D" id="3.30.70.370">
    <property type="match status" value="1"/>
</dbReference>
<dbReference type="Gene3D" id="1.20.1060.10">
    <property type="entry name" value="Taq DNA Polymerase, Chain T, domain 4"/>
    <property type="match status" value="1"/>
</dbReference>
<evidence type="ECO:0000313" key="22">
    <source>
        <dbReference type="Proteomes" id="UP000003704"/>
    </source>
</evidence>
<dbReference type="NCBIfam" id="NF004397">
    <property type="entry name" value="PRK05755.1"/>
    <property type="match status" value="1"/>
</dbReference>
<dbReference type="Pfam" id="PF01612">
    <property type="entry name" value="DNA_pol_A_exo1"/>
    <property type="match status" value="1"/>
</dbReference>
<dbReference type="RefSeq" id="WP_007184782.1">
    <property type="nucleotide sequence ID" value="NZ_AKGD01000001.1"/>
</dbReference>
<evidence type="ECO:0000256" key="9">
    <source>
        <dbReference type="ARBA" id="ARBA00022763"/>
    </source>
</evidence>
<evidence type="ECO:0000256" key="6">
    <source>
        <dbReference type="ARBA" id="ARBA00022695"/>
    </source>
</evidence>
<evidence type="ECO:0000256" key="1">
    <source>
        <dbReference type="ARBA" id="ARBA00007705"/>
    </source>
</evidence>
<gene>
    <name evidence="17" type="primary">polA</name>
    <name evidence="21" type="ORF">WQQ_18330</name>
</gene>
<dbReference type="PATRIC" id="fig|1172194.4.peg.1773"/>
<dbReference type="SMART" id="SM00475">
    <property type="entry name" value="53EXOc"/>
    <property type="match status" value="1"/>
</dbReference>
<evidence type="ECO:0000256" key="17">
    <source>
        <dbReference type="RuleBase" id="RU004460"/>
    </source>
</evidence>
<evidence type="ECO:0000256" key="16">
    <source>
        <dbReference type="NCBIfam" id="TIGR00593"/>
    </source>
</evidence>
<evidence type="ECO:0000256" key="2">
    <source>
        <dbReference type="ARBA" id="ARBA00011541"/>
    </source>
</evidence>
<dbReference type="Pfam" id="PF02739">
    <property type="entry name" value="5_3_exonuc_N"/>
    <property type="match status" value="1"/>
</dbReference>
<dbReference type="FunFam" id="1.10.150.20:FF:000002">
    <property type="entry name" value="DNA polymerase I"/>
    <property type="match status" value="1"/>
</dbReference>
<dbReference type="Gene3D" id="3.30.420.10">
    <property type="entry name" value="Ribonuclease H-like superfamily/Ribonuclease H"/>
    <property type="match status" value="1"/>
</dbReference>
<dbReference type="PANTHER" id="PTHR10133:SF27">
    <property type="entry name" value="DNA POLYMERASE NU"/>
    <property type="match status" value="1"/>
</dbReference>
<evidence type="ECO:0000256" key="3">
    <source>
        <dbReference type="ARBA" id="ARBA00012417"/>
    </source>
</evidence>
<dbReference type="Proteomes" id="UP000003704">
    <property type="component" value="Unassembled WGS sequence"/>
</dbReference>
<dbReference type="SUPFAM" id="SSF47807">
    <property type="entry name" value="5' to 3' exonuclease, C-terminal subdomain"/>
    <property type="match status" value="1"/>
</dbReference>
<evidence type="ECO:0000256" key="10">
    <source>
        <dbReference type="ARBA" id="ARBA00022801"/>
    </source>
</evidence>
<evidence type="ECO:0000256" key="7">
    <source>
        <dbReference type="ARBA" id="ARBA00022705"/>
    </source>
</evidence>
<comment type="caution">
    <text evidence="21">The sequence shown here is derived from an EMBL/GenBank/DDBJ whole genome shotgun (WGS) entry which is preliminary data.</text>
</comment>
<dbReference type="InterPro" id="IPR036397">
    <property type="entry name" value="RNaseH_sf"/>
</dbReference>
<evidence type="ECO:0000256" key="12">
    <source>
        <dbReference type="ARBA" id="ARBA00022932"/>
    </source>
</evidence>
<dbReference type="GO" id="GO:0008409">
    <property type="term" value="F:5'-3' exonuclease activity"/>
    <property type="evidence" value="ECO:0007669"/>
    <property type="project" value="UniProtKB-UniRule"/>
</dbReference>
<dbReference type="FunFam" id="3.30.420.10:FF:000026">
    <property type="entry name" value="DNA polymerase I"/>
    <property type="match status" value="1"/>
</dbReference>
<dbReference type="GO" id="GO:0006261">
    <property type="term" value="P:DNA-templated DNA replication"/>
    <property type="evidence" value="ECO:0007669"/>
    <property type="project" value="UniProtKB-UniRule"/>
</dbReference>
<keyword evidence="14 17" id="KW-0234">DNA repair</keyword>
<sequence>MAETAAEHPLILIDGSSWLFRAFHALPPLSNSRGEPTGAVYGIVNMLKRLCREYEPQRICVVFDPSGPVFRNELYADYKANRDETPAELSAQYPDVVAVIKALGFPLLVVDGVEADDVIGTLTRQGRERGLPVLIVTSDKDMAQLVDEHVHLLDTMKNRRMDRAGVIEKFGVPPERIIDYLALVGDTVDNIPGVPGVGPKTAAKWLTEFGSLDAIRDRSGEIGGKIGEKLRAALDILPLSHRLATIICDVELPVQLDELVPGERDVEQLVALYRKLEFHRWREELEGGKPAAGPATEAGAELESAAPESLAAVGANAADIGTVSKPTDAICVVDEAELDRMIGCLERAGLICFDTETDALDANQAGLVGLAFSVESGSGWYVPLAHNYLGAPEQLPLQHVIARVKPLLEDQSKPKLAQHGKYDINVLARYGIEVRNLRFDTMLESYVLDAAGNRHDMDTLADKYLGHKTIQFADVAGKGKNQLTFNQVALDKATEYSAEDADITLRLHETLYPKLEAEPVLAKVFHEIEMPLVPVLARIERRGVKVDAPLLRKISAELAQRMDELQAQAFVVAEGEFNLGSPKQLQALLYEKFQLPVLAKTPKGDPSTAEDTLEQLAAQHPLPRLILDWRAMQKLRSTYAEQLPAAINPRTGRIHTSYHQAVAATGRLSSQEPNLQNIPIRTAEGRRIRQAFIAEPGNTLLAVDYSQIELRLMAHFSGDERLREAFRQNLDVHQATAAEVFGLPLEKVGSDERRAAKAINFGLIYGMSAFGLARQLGIGRNEAGEYIERFFGRYPGVKQFMDDTRSAARSRGYVETLFGRRLYLPNINARNQGLRQYAERTAINAPLQGTAADLIKKAMIDLQAWLDANAPGISMIMQVHDELVFEGPEALLREKAQTIADHMVRIAPLAVPLVADFGLAGNWDEAHQPHGHARSTG</sequence>
<keyword evidence="10 17" id="KW-0378">Hydrolase</keyword>
<evidence type="ECO:0000256" key="11">
    <source>
        <dbReference type="ARBA" id="ARBA00022839"/>
    </source>
</evidence>
<dbReference type="InterPro" id="IPR020046">
    <property type="entry name" value="5-3_exonucl_a-hlix_arch_N"/>
</dbReference>
<proteinExistence type="inferred from homology"/>
<dbReference type="PRINTS" id="PR00868">
    <property type="entry name" value="DNAPOLI"/>
</dbReference>
<evidence type="ECO:0000259" key="20">
    <source>
        <dbReference type="SMART" id="SM00482"/>
    </source>
</evidence>
<comment type="similarity">
    <text evidence="1 17">Belongs to the DNA polymerase type-A family.</text>
</comment>
<name>I8I5H3_9GAMM</name>
<reference evidence="21 22" key="1">
    <citation type="journal article" date="2012" name="J. Bacteriol.">
        <title>Genome Sequence of n-Alkane-Degrading Hydrocarboniphaga effusa Strain AP103T (ATCC BAA-332T).</title>
        <authorList>
            <person name="Chang H.K."/>
            <person name="Zylstra G.J."/>
            <person name="Chae J.C."/>
        </authorList>
    </citation>
    <scope>NUCLEOTIDE SEQUENCE [LARGE SCALE GENOMIC DNA]</scope>
    <source>
        <strain evidence="21 22">AP103</strain>
    </source>
</reference>
<dbReference type="FunFam" id="1.20.1060.10:FF:000001">
    <property type="entry name" value="DNA polymerase I"/>
    <property type="match status" value="1"/>
</dbReference>
<dbReference type="GO" id="GO:0008408">
    <property type="term" value="F:3'-5' exonuclease activity"/>
    <property type="evidence" value="ECO:0007669"/>
    <property type="project" value="UniProtKB-UniRule"/>
</dbReference>
<dbReference type="NCBIfam" id="TIGR00593">
    <property type="entry name" value="pola"/>
    <property type="match status" value="1"/>
</dbReference>
<dbReference type="InterPro" id="IPR001098">
    <property type="entry name" value="DNA-dir_DNA_pol_A_palm_dom"/>
</dbReference>
<evidence type="ECO:0000256" key="13">
    <source>
        <dbReference type="ARBA" id="ARBA00023125"/>
    </source>
</evidence>
<feature type="domain" description="3'-5' exonuclease" evidence="18">
    <location>
        <begin position="329"/>
        <end position="516"/>
    </location>
</feature>
<dbReference type="SMART" id="SM00474">
    <property type="entry name" value="35EXOc"/>
    <property type="match status" value="1"/>
</dbReference>
<dbReference type="CDD" id="cd06139">
    <property type="entry name" value="DNA_polA_I_Ecoli_like_exo"/>
    <property type="match status" value="1"/>
</dbReference>
<keyword evidence="12 17" id="KW-0239">DNA-directed DNA polymerase</keyword>
<dbReference type="CDD" id="cd08637">
    <property type="entry name" value="DNA_pol_A_pol_I_C"/>
    <property type="match status" value="1"/>
</dbReference>
<dbReference type="InterPro" id="IPR020045">
    <property type="entry name" value="DNA_polI_H3TH"/>
</dbReference>
<dbReference type="InterPro" id="IPR019760">
    <property type="entry name" value="DNA-dir_DNA_pol_A_CS"/>
</dbReference>
<comment type="function">
    <text evidence="17">In addition to polymerase activity, this DNA polymerase exhibits 3'-5' and 5'-3' exonuclease activity.</text>
</comment>
<evidence type="ECO:0000256" key="8">
    <source>
        <dbReference type="ARBA" id="ARBA00022722"/>
    </source>
</evidence>
<evidence type="ECO:0000313" key="21">
    <source>
        <dbReference type="EMBL" id="EIT71696.1"/>
    </source>
</evidence>
<dbReference type="AlphaFoldDB" id="I8I5H3"/>
<dbReference type="InterPro" id="IPR008918">
    <property type="entry name" value="HhH2"/>
</dbReference>
<accession>I8I5H3</accession>
<comment type="catalytic activity">
    <reaction evidence="15 17">
        <text>DNA(n) + a 2'-deoxyribonucleoside 5'-triphosphate = DNA(n+1) + diphosphate</text>
        <dbReference type="Rhea" id="RHEA:22508"/>
        <dbReference type="Rhea" id="RHEA-COMP:17339"/>
        <dbReference type="Rhea" id="RHEA-COMP:17340"/>
        <dbReference type="ChEBI" id="CHEBI:33019"/>
        <dbReference type="ChEBI" id="CHEBI:61560"/>
        <dbReference type="ChEBI" id="CHEBI:173112"/>
        <dbReference type="EC" id="2.7.7.7"/>
    </reaction>
</comment>
<dbReference type="PROSITE" id="PS00447">
    <property type="entry name" value="DNA_POLYMERASE_A"/>
    <property type="match status" value="1"/>
</dbReference>
<dbReference type="GO" id="GO:0006302">
    <property type="term" value="P:double-strand break repair"/>
    <property type="evidence" value="ECO:0007669"/>
    <property type="project" value="TreeGrafter"/>
</dbReference>
<keyword evidence="13 17" id="KW-0238">DNA-binding</keyword>
<dbReference type="FunFam" id="1.10.150.20:FF:000003">
    <property type="entry name" value="DNA polymerase I"/>
    <property type="match status" value="1"/>
</dbReference>
<evidence type="ECO:0000259" key="19">
    <source>
        <dbReference type="SMART" id="SM00475"/>
    </source>
</evidence>
<dbReference type="OrthoDB" id="9806424at2"/>
<protein>
    <recommendedName>
        <fullName evidence="4 16">DNA polymerase I</fullName>
        <ecNumber evidence="3 16">2.7.7.7</ecNumber>
    </recommendedName>
</protein>
<dbReference type="Pfam" id="PF00476">
    <property type="entry name" value="DNA_pol_A"/>
    <property type="match status" value="1"/>
</dbReference>
<keyword evidence="11 17" id="KW-0269">Exonuclease</keyword>
<keyword evidence="9 17" id="KW-0227">DNA damage</keyword>
<dbReference type="SUPFAM" id="SSF56672">
    <property type="entry name" value="DNA/RNA polymerases"/>
    <property type="match status" value="1"/>
</dbReference>
<evidence type="ECO:0000256" key="14">
    <source>
        <dbReference type="ARBA" id="ARBA00023204"/>
    </source>
</evidence>